<evidence type="ECO:0000259" key="10">
    <source>
        <dbReference type="Pfam" id="PF22587"/>
    </source>
</evidence>
<dbReference type="Pfam" id="PF03104">
    <property type="entry name" value="DNA_pol_B_exo1"/>
    <property type="match status" value="1"/>
</dbReference>
<dbReference type="Gene3D" id="3.30.420.10">
    <property type="entry name" value="Ribonuclease H-like superfamily/Ribonuclease H"/>
    <property type="match status" value="1"/>
</dbReference>
<dbReference type="InterPro" id="IPR042087">
    <property type="entry name" value="DNA_pol_B_thumb"/>
</dbReference>
<dbReference type="PRINTS" id="PR00106">
    <property type="entry name" value="DNAPOLB"/>
</dbReference>
<dbReference type="PANTHER" id="PTHR10322:SF23">
    <property type="entry name" value="DNA POLYMERASE DELTA CATALYTIC SUBUNIT"/>
    <property type="match status" value="1"/>
</dbReference>
<evidence type="ECO:0000256" key="1">
    <source>
        <dbReference type="ARBA" id="ARBA00005755"/>
    </source>
</evidence>
<dbReference type="Gene3D" id="2.40.50.590">
    <property type="match status" value="1"/>
</dbReference>
<comment type="caution">
    <text evidence="11">The sequence shown here is derived from an EMBL/GenBank/DDBJ whole genome shotgun (WGS) entry which is preliminary data.</text>
</comment>
<sequence length="784" mass="89401">MKAFILTRHWRDTPNGTEIELWASTDTGTRKILLTSQESVAFAPAEYKAQITSQIASLQGARVRPLTLKNFQRREVVGVYCAQYRQLASLSKRLQDAGVPVYEADIRPPDRYLMERFITASVQIEGGIADGVTITDCRLRSAPEYRPILSLVSLDIETSPHGDLYSVALEGCGERRVYMLGPAPVAASSLNFDLEYCSSQKQIIERLNTWFQRFDPDLIIGWNIVQFDLRVLQAHADKLNISLTLGRAARPIEWRQHGRKEGYFFATIPGRLVIDGIEALKSALWSSPAFSLEAVSQEMLGEGKGISDAYDRMEEIERRFHEDKPALASYNLKDCELVTRIFEKAKLVEFLIERAQVTGLQADHFGGSIAAFNHHYLPRMHRDGYVAPNTGQIPETSYPGGFVMDSRPGLYDSVLVLDYKSLYASIIRTFLIDPVAMIEAETESDNDAVVPGMRGIFFSRKKNSLSDIVTQLWIRRDDAKREKNEPLSQALKLLMNSFCGVLGSPDCKFFNPDLVSSVTLRGHEIMRQTRKLVEDEGYEVIYGDTDSIFVWLGHRHTDGQAAAVAERLVAAINQWWDEHLSIKFNLQNFLEIEFDTYYQRFLMPTIRGEELGSKKRYAGLTRTASGNESIVFRGLETARSDWSPLAQKFQRELYMKVFRSEPYQEFVRSYVRDVRSGKLDGLMIYRKRLRNRLDSYQKNVPPQVRAARLADEDNLRRKRPAQYQNGGWISYLITRNGPEPLQATTSPIDYEHYINRQLKPVADAILPFVADNFGNLIEEQTNLF</sequence>
<dbReference type="InterPro" id="IPR036397">
    <property type="entry name" value="RNaseH_sf"/>
</dbReference>
<evidence type="ECO:0000256" key="5">
    <source>
        <dbReference type="ARBA" id="ARBA00023125"/>
    </source>
</evidence>
<dbReference type="EMBL" id="JACFYJ010000080">
    <property type="protein sequence ID" value="MEI6001666.1"/>
    <property type="molecule type" value="Genomic_DNA"/>
</dbReference>
<protein>
    <recommendedName>
        <fullName evidence="7">DNA polymerase</fullName>
        <ecNumber evidence="7">2.7.7.7</ecNumber>
    </recommendedName>
</protein>
<dbReference type="InterPro" id="IPR006133">
    <property type="entry name" value="DNA-dir_DNA_pol_B_exonuc"/>
</dbReference>
<evidence type="ECO:0000256" key="6">
    <source>
        <dbReference type="ARBA" id="ARBA00049244"/>
    </source>
</evidence>
<dbReference type="Gene3D" id="3.30.70.2250">
    <property type="match status" value="1"/>
</dbReference>
<evidence type="ECO:0000259" key="9">
    <source>
        <dbReference type="Pfam" id="PF03104"/>
    </source>
</evidence>
<dbReference type="CDD" id="cd05784">
    <property type="entry name" value="DNA_polB_II_exo"/>
    <property type="match status" value="1"/>
</dbReference>
<evidence type="ECO:0000313" key="11">
    <source>
        <dbReference type="EMBL" id="MEI6001666.1"/>
    </source>
</evidence>
<gene>
    <name evidence="11" type="ORF">H3V53_32235</name>
</gene>
<dbReference type="InterPro" id="IPR023211">
    <property type="entry name" value="DNA_pol_palm_dom_sf"/>
</dbReference>
<dbReference type="NCBIfam" id="NF004422">
    <property type="entry name" value="PRK05762.1-4"/>
    <property type="match status" value="1"/>
</dbReference>
<dbReference type="Gene3D" id="1.10.132.60">
    <property type="entry name" value="DNA polymerase family B, C-terminal domain"/>
    <property type="match status" value="1"/>
</dbReference>
<evidence type="ECO:0000256" key="2">
    <source>
        <dbReference type="ARBA" id="ARBA00022679"/>
    </source>
</evidence>
<evidence type="ECO:0000259" key="8">
    <source>
        <dbReference type="Pfam" id="PF00136"/>
    </source>
</evidence>
<dbReference type="InterPro" id="IPR055208">
    <property type="entry name" value="PolB_insertion"/>
</dbReference>
<dbReference type="InterPro" id="IPR017964">
    <property type="entry name" value="DNA-dir_DNA_pol_B_CS"/>
</dbReference>
<dbReference type="InterPro" id="IPR043502">
    <property type="entry name" value="DNA/RNA_pol_sf"/>
</dbReference>
<keyword evidence="4 7" id="KW-0239">DNA-directed DNA polymerase</keyword>
<dbReference type="Pfam" id="PF00136">
    <property type="entry name" value="DNA_pol_B"/>
    <property type="match status" value="1"/>
</dbReference>
<comment type="catalytic activity">
    <reaction evidence="6 7">
        <text>DNA(n) + a 2'-deoxyribonucleoside 5'-triphosphate = DNA(n+1) + diphosphate</text>
        <dbReference type="Rhea" id="RHEA:22508"/>
        <dbReference type="Rhea" id="RHEA-COMP:17339"/>
        <dbReference type="Rhea" id="RHEA-COMP:17340"/>
        <dbReference type="ChEBI" id="CHEBI:33019"/>
        <dbReference type="ChEBI" id="CHEBI:61560"/>
        <dbReference type="ChEBI" id="CHEBI:173112"/>
        <dbReference type="EC" id="2.7.7.7"/>
    </reaction>
</comment>
<comment type="similarity">
    <text evidence="1 7">Belongs to the DNA polymerase type-B family.</text>
</comment>
<dbReference type="Gene3D" id="3.90.1600.10">
    <property type="entry name" value="Palm domain of DNA polymerase"/>
    <property type="match status" value="2"/>
</dbReference>
<proteinExistence type="inferred from homology"/>
<dbReference type="PANTHER" id="PTHR10322">
    <property type="entry name" value="DNA POLYMERASE CATALYTIC SUBUNIT"/>
    <property type="match status" value="1"/>
</dbReference>
<evidence type="ECO:0000256" key="7">
    <source>
        <dbReference type="RuleBase" id="RU000442"/>
    </source>
</evidence>
<keyword evidence="3 7" id="KW-0548">Nucleotidyltransferase</keyword>
<evidence type="ECO:0000313" key="12">
    <source>
        <dbReference type="Proteomes" id="UP001386437"/>
    </source>
</evidence>
<dbReference type="Pfam" id="PF21474">
    <property type="entry name" value="DNApolII_N"/>
    <property type="match status" value="1"/>
</dbReference>
<name>A0ABU8J1K5_9BURK</name>
<keyword evidence="2 7" id="KW-0808">Transferase</keyword>
<dbReference type="InterPro" id="IPR006134">
    <property type="entry name" value="DNA-dir_DNA_pol_B_multi_dom"/>
</dbReference>
<dbReference type="PROSITE" id="PS00116">
    <property type="entry name" value="DNA_POLYMERASE_B"/>
    <property type="match status" value="1"/>
</dbReference>
<dbReference type="SUPFAM" id="SSF56672">
    <property type="entry name" value="DNA/RNA polymerases"/>
    <property type="match status" value="1"/>
</dbReference>
<dbReference type="CDD" id="cd05537">
    <property type="entry name" value="POLBc_Pol_II"/>
    <property type="match status" value="1"/>
</dbReference>
<keyword evidence="12" id="KW-1185">Reference proteome</keyword>
<dbReference type="SUPFAM" id="SSF53098">
    <property type="entry name" value="Ribonuclease H-like"/>
    <property type="match status" value="1"/>
</dbReference>
<dbReference type="Pfam" id="PF22587">
    <property type="entry name" value="DNApolII_insertion"/>
    <property type="match status" value="1"/>
</dbReference>
<dbReference type="EC" id="2.7.7.7" evidence="7"/>
<dbReference type="Proteomes" id="UP001386437">
    <property type="component" value="Unassembled WGS sequence"/>
</dbReference>
<dbReference type="InterPro" id="IPR006172">
    <property type="entry name" value="DNA-dir_DNA_pol_B"/>
</dbReference>
<dbReference type="InterPro" id="IPR050240">
    <property type="entry name" value="DNA_pol_type-B"/>
</dbReference>
<feature type="domain" description="DNA polymerase II insertion" evidence="10">
    <location>
        <begin position="39"/>
        <end position="99"/>
    </location>
</feature>
<accession>A0ABU8J1K5</accession>
<feature type="domain" description="DNA-directed DNA polymerase family B exonuclease" evidence="9">
    <location>
        <begin position="193"/>
        <end position="295"/>
    </location>
</feature>
<reference evidence="11 12" key="1">
    <citation type="journal article" date="2022" name="Arch. Microbiol.">
        <title>Paraburkholderia bengalensis sp. nov. isolated from roots of Oryza sativa, IR64.</title>
        <authorList>
            <person name="Nag P."/>
            <person name="Mondal N."/>
            <person name="Sarkar J."/>
            <person name="Das S."/>
        </authorList>
    </citation>
    <scope>NUCLEOTIDE SEQUENCE [LARGE SCALE GENOMIC DNA]</scope>
    <source>
        <strain evidence="11 12">IR64_4_BI</strain>
    </source>
</reference>
<dbReference type="InterPro" id="IPR012337">
    <property type="entry name" value="RNaseH-like_sf"/>
</dbReference>
<organism evidence="11 12">
    <name type="scientific">Paraburkholderia bengalensis</name>
    <dbReference type="NCBI Taxonomy" id="2747562"/>
    <lineage>
        <taxon>Bacteria</taxon>
        <taxon>Pseudomonadati</taxon>
        <taxon>Pseudomonadota</taxon>
        <taxon>Betaproteobacteria</taxon>
        <taxon>Burkholderiales</taxon>
        <taxon>Burkholderiaceae</taxon>
        <taxon>Paraburkholderia</taxon>
    </lineage>
</organism>
<dbReference type="NCBIfam" id="NF004421">
    <property type="entry name" value="PRK05762.1-2"/>
    <property type="match status" value="1"/>
</dbReference>
<evidence type="ECO:0000256" key="4">
    <source>
        <dbReference type="ARBA" id="ARBA00022932"/>
    </source>
</evidence>
<feature type="domain" description="DNA-directed DNA polymerase family B multifunctional" evidence="8">
    <location>
        <begin position="377"/>
        <end position="759"/>
    </location>
</feature>
<keyword evidence="7" id="KW-0235">DNA replication</keyword>
<dbReference type="SMART" id="SM00486">
    <property type="entry name" value="POLBc"/>
    <property type="match status" value="1"/>
</dbReference>
<keyword evidence="5 7" id="KW-0238">DNA-binding</keyword>
<evidence type="ECO:0000256" key="3">
    <source>
        <dbReference type="ARBA" id="ARBA00022695"/>
    </source>
</evidence>